<dbReference type="PANTHER" id="PTHR35385">
    <property type="entry name" value="PROTEIN B, PUTATIVE-RELATED-RELATED"/>
    <property type="match status" value="1"/>
</dbReference>
<sequence>MVTQFPTHGHNTNNIVEASIRVFKDIVLERCKAFNSAALVDFICKILEDYHKRRLIKFSSFPGQGGGFCKHICAVHLFGDTVNNLPNLTNNDRIEIGT</sequence>
<protein>
    <submittedName>
        <fullName evidence="1">SWIM-type domain-containing protein</fullName>
    </submittedName>
</protein>
<dbReference type="EMBL" id="VUJU01015804">
    <property type="protein sequence ID" value="KAF0692113.1"/>
    <property type="molecule type" value="Genomic_DNA"/>
</dbReference>
<proteinExistence type="predicted"/>
<dbReference type="PANTHER" id="PTHR35385:SF2">
    <property type="entry name" value="PROTEIN B, PUTATIVE-RELATED"/>
    <property type="match status" value="1"/>
</dbReference>
<dbReference type="Proteomes" id="UP000478052">
    <property type="component" value="Unassembled WGS sequence"/>
</dbReference>
<dbReference type="OrthoDB" id="6771815at2759"/>
<comment type="caution">
    <text evidence="1">The sequence shown here is derived from an EMBL/GenBank/DDBJ whole genome shotgun (WGS) entry which is preliminary data.</text>
</comment>
<organism evidence="1 2">
    <name type="scientific">Aphis craccivora</name>
    <name type="common">Cowpea aphid</name>
    <dbReference type="NCBI Taxonomy" id="307492"/>
    <lineage>
        <taxon>Eukaryota</taxon>
        <taxon>Metazoa</taxon>
        <taxon>Ecdysozoa</taxon>
        <taxon>Arthropoda</taxon>
        <taxon>Hexapoda</taxon>
        <taxon>Insecta</taxon>
        <taxon>Pterygota</taxon>
        <taxon>Neoptera</taxon>
        <taxon>Paraneoptera</taxon>
        <taxon>Hemiptera</taxon>
        <taxon>Sternorrhyncha</taxon>
        <taxon>Aphidomorpha</taxon>
        <taxon>Aphidoidea</taxon>
        <taxon>Aphididae</taxon>
        <taxon>Aphidini</taxon>
        <taxon>Aphis</taxon>
        <taxon>Aphis</taxon>
    </lineage>
</organism>
<reference evidence="1 2" key="1">
    <citation type="submission" date="2019-08" db="EMBL/GenBank/DDBJ databases">
        <title>Whole genome of Aphis craccivora.</title>
        <authorList>
            <person name="Voronova N.V."/>
            <person name="Shulinski R.S."/>
            <person name="Bandarenka Y.V."/>
            <person name="Zhorov D.G."/>
            <person name="Warner D."/>
        </authorList>
    </citation>
    <scope>NUCLEOTIDE SEQUENCE [LARGE SCALE GENOMIC DNA]</scope>
    <source>
        <strain evidence="1">180601</strain>
        <tissue evidence="1">Whole Body</tissue>
    </source>
</reference>
<dbReference type="AlphaFoldDB" id="A0A6G0VK08"/>
<accession>A0A6G0VK08</accession>
<gene>
    <name evidence="1" type="ORF">FWK35_00032882</name>
</gene>
<keyword evidence="2" id="KW-1185">Reference proteome</keyword>
<name>A0A6G0VK08_APHCR</name>
<evidence type="ECO:0000313" key="2">
    <source>
        <dbReference type="Proteomes" id="UP000478052"/>
    </source>
</evidence>
<evidence type="ECO:0000313" key="1">
    <source>
        <dbReference type="EMBL" id="KAF0692113.1"/>
    </source>
</evidence>